<dbReference type="AlphaFoldDB" id="A0A852VEV0"/>
<evidence type="ECO:0000256" key="3">
    <source>
        <dbReference type="ARBA" id="ARBA00022832"/>
    </source>
</evidence>
<name>A0A852VEV0_9BACT</name>
<keyword evidence="6" id="KW-0443">Lipid metabolism</keyword>
<keyword evidence="2" id="KW-0444">Lipid biosynthesis</keyword>
<comment type="similarity">
    <text evidence="8">Belongs to the short-chain dehydrogenases/reductases (SDR) family.</text>
</comment>
<keyword evidence="5" id="KW-0560">Oxidoreductase</keyword>
<comment type="caution">
    <text evidence="9">The sequence shown here is derived from an EMBL/GenBank/DDBJ whole genome shotgun (WGS) entry which is preliminary data.</text>
</comment>
<dbReference type="InterPro" id="IPR002347">
    <property type="entry name" value="SDR_fam"/>
</dbReference>
<keyword evidence="3" id="KW-0276">Fatty acid metabolism</keyword>
<keyword evidence="4" id="KW-0521">NADP</keyword>
<dbReference type="InterPro" id="IPR020904">
    <property type="entry name" value="Sc_DH/Rdtase_CS"/>
</dbReference>
<proteinExistence type="inferred from homology"/>
<evidence type="ECO:0000256" key="7">
    <source>
        <dbReference type="ARBA" id="ARBA00023160"/>
    </source>
</evidence>
<gene>
    <name evidence="9" type="ORF">HDF08_000033</name>
</gene>
<evidence type="ECO:0000256" key="4">
    <source>
        <dbReference type="ARBA" id="ARBA00022857"/>
    </source>
</evidence>
<dbReference type="Gene3D" id="3.40.50.720">
    <property type="entry name" value="NAD(P)-binding Rossmann-like Domain"/>
    <property type="match status" value="1"/>
</dbReference>
<evidence type="ECO:0000313" key="9">
    <source>
        <dbReference type="EMBL" id="NYF87966.1"/>
    </source>
</evidence>
<dbReference type="EMBL" id="JACCCU010000001">
    <property type="protein sequence ID" value="NYF87966.1"/>
    <property type="molecule type" value="Genomic_DNA"/>
</dbReference>
<dbReference type="PRINTS" id="PR00081">
    <property type="entry name" value="GDHRDH"/>
</dbReference>
<dbReference type="InterPro" id="IPR036291">
    <property type="entry name" value="NAD(P)-bd_dom_sf"/>
</dbReference>
<dbReference type="PANTHER" id="PTHR43086:SF2">
    <property type="entry name" value="HYDROXYSTEROID DEHYDROGENASE-LIKE PROTEIN 1"/>
    <property type="match status" value="1"/>
</dbReference>
<comment type="pathway">
    <text evidence="1">Lipid metabolism; fatty acid biosynthesis.</text>
</comment>
<evidence type="ECO:0000256" key="2">
    <source>
        <dbReference type="ARBA" id="ARBA00022516"/>
    </source>
</evidence>
<dbReference type="Proteomes" id="UP000564385">
    <property type="component" value="Unassembled WGS sequence"/>
</dbReference>
<evidence type="ECO:0008006" key="11">
    <source>
        <dbReference type="Google" id="ProtNLM"/>
    </source>
</evidence>
<protein>
    <recommendedName>
        <fullName evidence="11">SDR family oxidoreductase</fullName>
    </recommendedName>
</protein>
<dbReference type="Pfam" id="PF00106">
    <property type="entry name" value="adh_short"/>
    <property type="match status" value="1"/>
</dbReference>
<evidence type="ECO:0000313" key="10">
    <source>
        <dbReference type="Proteomes" id="UP000564385"/>
    </source>
</evidence>
<accession>A0A852VEV0</accession>
<dbReference type="PIRSF" id="PIRSF000126">
    <property type="entry name" value="11-beta-HSD1"/>
    <property type="match status" value="1"/>
</dbReference>
<dbReference type="PROSITE" id="PS00061">
    <property type="entry name" value="ADH_SHORT"/>
    <property type="match status" value="1"/>
</dbReference>
<evidence type="ECO:0000256" key="5">
    <source>
        <dbReference type="ARBA" id="ARBA00023002"/>
    </source>
</evidence>
<dbReference type="SUPFAM" id="SSF51735">
    <property type="entry name" value="NAD(P)-binding Rossmann-fold domains"/>
    <property type="match status" value="1"/>
</dbReference>
<dbReference type="GO" id="GO:0030497">
    <property type="term" value="P:fatty acid elongation"/>
    <property type="evidence" value="ECO:0007669"/>
    <property type="project" value="TreeGrafter"/>
</dbReference>
<dbReference type="PRINTS" id="PR00080">
    <property type="entry name" value="SDRFAMILY"/>
</dbReference>
<keyword evidence="7" id="KW-0275">Fatty acid biosynthesis</keyword>
<reference evidence="9 10" key="1">
    <citation type="submission" date="2020-07" db="EMBL/GenBank/DDBJ databases">
        <title>Genomic Encyclopedia of Type Strains, Phase IV (KMG-V): Genome sequencing to study the core and pangenomes of soil and plant-associated prokaryotes.</title>
        <authorList>
            <person name="Whitman W."/>
        </authorList>
    </citation>
    <scope>NUCLEOTIDE SEQUENCE [LARGE SCALE GENOMIC DNA]</scope>
    <source>
        <strain evidence="9 10">M8UP22</strain>
    </source>
</reference>
<sequence length="272" mass="28895">MTSKKTTRGTALVTGASAGIGKVYADRLAKEGYDLILVARRKDRLQQLTEALTKQYGVRAEAFVADLSLTEDVNTVNERIASDPSVTFLVNNAGTSKLGPTQDSQVIDQHSMIQVNVVALTRLTITALRGFRERNHGTIVNVGSILGFQSIPMSSVYSGTKSYVLGFTRSIQDELEGTGVIVQLVAPAATATDIWEISGVPLSNLDPATVMTAEDCVDSAMKGLALGELVTLNSVEDSALLGEVHAACQNLLRASQTGRPASRYKLGPKANA</sequence>
<evidence type="ECO:0000256" key="1">
    <source>
        <dbReference type="ARBA" id="ARBA00005194"/>
    </source>
</evidence>
<dbReference type="PANTHER" id="PTHR43086">
    <property type="entry name" value="VERY-LONG-CHAIN 3-OXOOACYL-COA REDUCTASE"/>
    <property type="match status" value="1"/>
</dbReference>
<evidence type="ECO:0000256" key="6">
    <source>
        <dbReference type="ARBA" id="ARBA00023098"/>
    </source>
</evidence>
<dbReference type="GO" id="GO:0016491">
    <property type="term" value="F:oxidoreductase activity"/>
    <property type="evidence" value="ECO:0007669"/>
    <property type="project" value="UniProtKB-KW"/>
</dbReference>
<organism evidence="9 10">
    <name type="scientific">Tunturiibacter lichenicola</name>
    <dbReference type="NCBI Taxonomy" id="2051959"/>
    <lineage>
        <taxon>Bacteria</taxon>
        <taxon>Pseudomonadati</taxon>
        <taxon>Acidobacteriota</taxon>
        <taxon>Terriglobia</taxon>
        <taxon>Terriglobales</taxon>
        <taxon>Acidobacteriaceae</taxon>
        <taxon>Tunturiibacter</taxon>
    </lineage>
</organism>
<evidence type="ECO:0000256" key="8">
    <source>
        <dbReference type="RuleBase" id="RU000363"/>
    </source>
</evidence>